<name>A0A7W4PJU4_9PROT</name>
<reference evidence="1 2" key="1">
    <citation type="submission" date="2020-04" db="EMBL/GenBank/DDBJ databases">
        <title>Description of novel Gluconacetobacter.</title>
        <authorList>
            <person name="Sombolestani A."/>
        </authorList>
    </citation>
    <scope>NUCLEOTIDE SEQUENCE [LARGE SCALE GENOMIC DNA]</scope>
    <source>
        <strain evidence="1 2">LMG 27802</strain>
    </source>
</reference>
<protein>
    <submittedName>
        <fullName evidence="1">Topoisomerase</fullName>
    </submittedName>
</protein>
<dbReference type="EMBL" id="JABEQM010000002">
    <property type="protein sequence ID" value="MBB2200722.1"/>
    <property type="molecule type" value="Genomic_DNA"/>
</dbReference>
<keyword evidence="2" id="KW-1185">Reference proteome</keyword>
<comment type="caution">
    <text evidence="1">The sequence shown here is derived from an EMBL/GenBank/DDBJ whole genome shotgun (WGS) entry which is preliminary data.</text>
</comment>
<dbReference type="GO" id="GO:0016853">
    <property type="term" value="F:isomerase activity"/>
    <property type="evidence" value="ECO:0007669"/>
    <property type="project" value="UniProtKB-KW"/>
</dbReference>
<sequence>MIPFEQINDAALACLPELVARWLPAGRRRGDEWVVGSLANDPGRSLSINLRTGRWADFADGPRGGDPISLYAALHTSHDRVQAARDLGAYLAVTPGPAGPAARGGRPAGDAGGAGNVAVVAAGSAGAEWTPGVPPADAPAPDLSGWDHAYAYRDAAGRVLRYVVRRDAGAEERKRIMPLTWGRLVERGVERVGWQMRHADAPRSLYGLERVAGARTVLVCEGEKAADAAQRLFPRLACVTWTAGTGNVGRADWTGLAGRHVIVWPDHDGPGEKAAAEIAAILAAVAETVRVVDVRDMEPGEDAADLRVDDPGAWLRARVGPVLCGVTVKRAAARAPAAARRTAGLEPIAVRGGEIDLVATEGERALMAANAPVYQRGTILARPGRREVAAADGRMTHAACLVEIGVPALTDLLCQAVEWRKFDRRSQAWKPIDPPPAAAQVILSRAGTWSFPAIAGVITTPTLRPDGSVLMTPGYDRATRLYHIDDPLLDLRLPEPTRAAAERALAGLRGLLAEFPFAAETDRSVALAGILTAVVRGMMPVSPLFAFRANTPGSGKSFLVDVASAIATGRVCPVTSAGEDTAEMEKRLTGLLLAGYPIMSLDNVNEELGGDLLCQATERPIVRLRALGTSESTEIENRAVIFATGNALRVRGDMTRRTLVATLEAGMEQPELRVFARNPVEDIMADRGTHVAACLTIVRAWLASGEQVDLPPLASFEVWSRTVRSALVWLGQADPCRSMQAAREDDPERSELREILGLLAEAAGMGRPCGRTVREIDELSALETQDSAGYRTGLRFPELRDALVRIAGTPAGKINSKRLGRWFLARRGRVIDGRRIAECGVAHGGVKKWAVEMA</sequence>
<keyword evidence="1" id="KW-0413">Isomerase</keyword>
<evidence type="ECO:0000313" key="1">
    <source>
        <dbReference type="EMBL" id="MBB2200722.1"/>
    </source>
</evidence>
<accession>A0A7W4PJU4</accession>
<dbReference type="Proteomes" id="UP000578030">
    <property type="component" value="Unassembled WGS sequence"/>
</dbReference>
<gene>
    <name evidence="1" type="ORF">HLH28_03865</name>
</gene>
<evidence type="ECO:0000313" key="2">
    <source>
        <dbReference type="Proteomes" id="UP000578030"/>
    </source>
</evidence>
<dbReference type="RefSeq" id="WP_182954667.1">
    <property type="nucleotide sequence ID" value="NZ_JABEQM010000002.1"/>
</dbReference>
<dbReference type="Gene3D" id="3.40.1360.10">
    <property type="match status" value="1"/>
</dbReference>
<proteinExistence type="predicted"/>
<dbReference type="CDD" id="cd00188">
    <property type="entry name" value="TOPRIM"/>
    <property type="match status" value="1"/>
</dbReference>
<organism evidence="1 2">
    <name type="scientific">Gluconacetobacter tumulisoli</name>
    <dbReference type="NCBI Taxonomy" id="1286189"/>
    <lineage>
        <taxon>Bacteria</taxon>
        <taxon>Pseudomonadati</taxon>
        <taxon>Pseudomonadota</taxon>
        <taxon>Alphaproteobacteria</taxon>
        <taxon>Acetobacterales</taxon>
        <taxon>Acetobacteraceae</taxon>
        <taxon>Gluconacetobacter</taxon>
    </lineage>
</organism>
<dbReference type="AlphaFoldDB" id="A0A7W4PJU4"/>